<dbReference type="RefSeq" id="WP_378544510.1">
    <property type="nucleotide sequence ID" value="NZ_JBHSBA010000003.1"/>
</dbReference>
<accession>A0ABV8KZH5</accession>
<protein>
    <submittedName>
        <fullName evidence="1">Uncharacterized protein</fullName>
    </submittedName>
</protein>
<reference evidence="2" key="1">
    <citation type="journal article" date="2019" name="Int. J. Syst. Evol. Microbiol.">
        <title>The Global Catalogue of Microorganisms (GCM) 10K type strain sequencing project: providing services to taxonomists for standard genome sequencing and annotation.</title>
        <authorList>
            <consortium name="The Broad Institute Genomics Platform"/>
            <consortium name="The Broad Institute Genome Sequencing Center for Infectious Disease"/>
            <person name="Wu L."/>
            <person name="Ma J."/>
        </authorList>
    </citation>
    <scope>NUCLEOTIDE SEQUENCE [LARGE SCALE GENOMIC DNA]</scope>
    <source>
        <strain evidence="2">CGMCC 4.7204</strain>
    </source>
</reference>
<dbReference type="EMBL" id="JBHSBA010000003">
    <property type="protein sequence ID" value="MFC4123695.1"/>
    <property type="molecule type" value="Genomic_DNA"/>
</dbReference>
<evidence type="ECO:0000313" key="2">
    <source>
        <dbReference type="Proteomes" id="UP001595767"/>
    </source>
</evidence>
<dbReference type="Proteomes" id="UP001595767">
    <property type="component" value="Unassembled WGS sequence"/>
</dbReference>
<gene>
    <name evidence="1" type="ORF">ACFOW8_01990</name>
</gene>
<proteinExistence type="predicted"/>
<organism evidence="1 2">
    <name type="scientific">Nocardia rhizosphaerae</name>
    <dbReference type="NCBI Taxonomy" id="1691571"/>
    <lineage>
        <taxon>Bacteria</taxon>
        <taxon>Bacillati</taxon>
        <taxon>Actinomycetota</taxon>
        <taxon>Actinomycetes</taxon>
        <taxon>Mycobacteriales</taxon>
        <taxon>Nocardiaceae</taxon>
        <taxon>Nocardia</taxon>
    </lineage>
</organism>
<name>A0ABV8KZH5_9NOCA</name>
<comment type="caution">
    <text evidence="1">The sequence shown here is derived from an EMBL/GenBank/DDBJ whole genome shotgun (WGS) entry which is preliminary data.</text>
</comment>
<sequence>MHLMVAGSAGASPAGMNKSGTQLISATTSDVKVVGWAVRAGYEESSIVSNELVVTDDVSAIIRCQISLTATWSPFTGSLQVSIMRNATVLTTASFTSGTATLSLPDLALELSGGDRVWAQMTNTTSTPYSRDATLQTGSGTYLSIDLA</sequence>
<evidence type="ECO:0000313" key="1">
    <source>
        <dbReference type="EMBL" id="MFC4123695.1"/>
    </source>
</evidence>
<keyword evidence="2" id="KW-1185">Reference proteome</keyword>